<evidence type="ECO:0000313" key="6">
    <source>
        <dbReference type="EMBL" id="MBE6511225.1"/>
    </source>
</evidence>
<dbReference type="SUPFAM" id="SSF103473">
    <property type="entry name" value="MFS general substrate transporter"/>
    <property type="match status" value="1"/>
</dbReference>
<keyword evidence="4 5" id="KW-0472">Membrane</keyword>
<feature type="transmembrane region" description="Helical" evidence="5">
    <location>
        <begin position="94"/>
        <end position="111"/>
    </location>
</feature>
<name>A0A8T3VTK0_9EURY</name>
<keyword evidence="2 5" id="KW-0812">Transmembrane</keyword>
<feature type="transmembrane region" description="Helical" evidence="5">
    <location>
        <begin position="294"/>
        <end position="314"/>
    </location>
</feature>
<dbReference type="EMBL" id="SUTF01000011">
    <property type="protein sequence ID" value="MBE6511225.1"/>
    <property type="molecule type" value="Genomic_DNA"/>
</dbReference>
<evidence type="ECO:0000313" key="7">
    <source>
        <dbReference type="Proteomes" id="UP000713479"/>
    </source>
</evidence>
<feature type="transmembrane region" description="Helical" evidence="5">
    <location>
        <begin position="123"/>
        <end position="140"/>
    </location>
</feature>
<sequence>MQNKIPDFKPTESKSDLDIIGAILSGICLLLLVHGILSLTKDVATSITEIILGLIVLAIFIWYELKRKRSGKVPLIDVDLFRDKNLRVGTSIKLLYNIIISGTFFVMVLFFQSVLQLNPFDTGLASLPFVMALFIFSLTAPKLIGKLNHKTLMAIGCIISIVGCLILSYQFKLNVNVLDLIPGQFLLGVGLGFMMALASDVALFDVPAEGQNNASGIISTGETLGSSMGTAIIGIILILGVMGGISTAVDTYAPAYSGDEQFHQEVYDHFQKLDTIEGQDSIVVNTADIIIQNAMASVMYALAIVLVAILIQTLRIKNKNIKKQ</sequence>
<dbReference type="Proteomes" id="UP000713479">
    <property type="component" value="Unassembled WGS sequence"/>
</dbReference>
<dbReference type="PANTHER" id="PTHR42718">
    <property type="entry name" value="MAJOR FACILITATOR SUPERFAMILY MULTIDRUG TRANSPORTER MFSC"/>
    <property type="match status" value="1"/>
</dbReference>
<dbReference type="Gene3D" id="1.20.1250.20">
    <property type="entry name" value="MFS general substrate transporter like domains"/>
    <property type="match status" value="1"/>
</dbReference>
<dbReference type="PANTHER" id="PTHR42718:SF39">
    <property type="entry name" value="ACTINORHODIN TRANSPORTER-RELATED"/>
    <property type="match status" value="1"/>
</dbReference>
<feature type="transmembrane region" description="Helical" evidence="5">
    <location>
        <begin position="224"/>
        <end position="245"/>
    </location>
</feature>
<reference evidence="6" key="1">
    <citation type="submission" date="2019-04" db="EMBL/GenBank/DDBJ databases">
        <title>Evolution of Biomass-Degrading Anaerobic Consortia Revealed by Metagenomics.</title>
        <authorList>
            <person name="Peng X."/>
        </authorList>
    </citation>
    <scope>NUCLEOTIDE SEQUENCE</scope>
    <source>
        <strain evidence="6">SIG13</strain>
    </source>
</reference>
<dbReference type="GO" id="GO:0022857">
    <property type="term" value="F:transmembrane transporter activity"/>
    <property type="evidence" value="ECO:0007669"/>
    <property type="project" value="InterPro"/>
</dbReference>
<feature type="transmembrane region" description="Helical" evidence="5">
    <location>
        <begin position="183"/>
        <end position="203"/>
    </location>
</feature>
<comment type="caution">
    <text evidence="6">The sequence shown here is derived from an EMBL/GenBank/DDBJ whole genome shotgun (WGS) entry which is preliminary data.</text>
</comment>
<dbReference type="GO" id="GO:0016020">
    <property type="term" value="C:membrane"/>
    <property type="evidence" value="ECO:0007669"/>
    <property type="project" value="UniProtKB-SubCell"/>
</dbReference>
<evidence type="ECO:0000256" key="1">
    <source>
        <dbReference type="ARBA" id="ARBA00004141"/>
    </source>
</evidence>
<evidence type="ECO:0000256" key="4">
    <source>
        <dbReference type="ARBA" id="ARBA00023136"/>
    </source>
</evidence>
<dbReference type="InterPro" id="IPR036259">
    <property type="entry name" value="MFS_trans_sf"/>
</dbReference>
<keyword evidence="3 5" id="KW-1133">Transmembrane helix</keyword>
<feature type="transmembrane region" description="Helical" evidence="5">
    <location>
        <begin position="152"/>
        <end position="171"/>
    </location>
</feature>
<evidence type="ECO:0000256" key="2">
    <source>
        <dbReference type="ARBA" id="ARBA00022692"/>
    </source>
</evidence>
<dbReference type="AlphaFoldDB" id="A0A8T3VTK0"/>
<organism evidence="6 7">
    <name type="scientific">Methanobrevibacter millerae</name>
    <dbReference type="NCBI Taxonomy" id="230361"/>
    <lineage>
        <taxon>Archaea</taxon>
        <taxon>Methanobacteriati</taxon>
        <taxon>Methanobacteriota</taxon>
        <taxon>Methanomada group</taxon>
        <taxon>Methanobacteria</taxon>
        <taxon>Methanobacteriales</taxon>
        <taxon>Methanobacteriaceae</taxon>
        <taxon>Methanobrevibacter</taxon>
    </lineage>
</organism>
<gene>
    <name evidence="6" type="ORF">E7Z74_08220</name>
</gene>
<dbReference type="Pfam" id="PF07690">
    <property type="entry name" value="MFS_1"/>
    <property type="match status" value="1"/>
</dbReference>
<protein>
    <submittedName>
        <fullName evidence="6">MFS transporter</fullName>
    </submittedName>
</protein>
<accession>A0A8T3VTK0</accession>
<evidence type="ECO:0000256" key="5">
    <source>
        <dbReference type="SAM" id="Phobius"/>
    </source>
</evidence>
<feature type="transmembrane region" description="Helical" evidence="5">
    <location>
        <begin position="20"/>
        <end position="37"/>
    </location>
</feature>
<feature type="transmembrane region" description="Helical" evidence="5">
    <location>
        <begin position="43"/>
        <end position="63"/>
    </location>
</feature>
<dbReference type="InterPro" id="IPR011701">
    <property type="entry name" value="MFS"/>
</dbReference>
<comment type="subcellular location">
    <subcellularLocation>
        <location evidence="1">Membrane</location>
        <topology evidence="1">Multi-pass membrane protein</topology>
    </subcellularLocation>
</comment>
<proteinExistence type="predicted"/>
<evidence type="ECO:0000256" key="3">
    <source>
        <dbReference type="ARBA" id="ARBA00022989"/>
    </source>
</evidence>